<keyword evidence="4" id="KW-0645">Protease</keyword>
<dbReference type="GO" id="GO:0006508">
    <property type="term" value="P:proteolysis"/>
    <property type="evidence" value="ECO:0007669"/>
    <property type="project" value="UniProtKB-KW"/>
</dbReference>
<feature type="compositionally biased region" description="Pro residues" evidence="1">
    <location>
        <begin position="395"/>
        <end position="407"/>
    </location>
</feature>
<dbReference type="GO" id="GO:0008233">
    <property type="term" value="F:peptidase activity"/>
    <property type="evidence" value="ECO:0007669"/>
    <property type="project" value="UniProtKB-KW"/>
</dbReference>
<feature type="compositionally biased region" description="Polar residues" evidence="1">
    <location>
        <begin position="76"/>
        <end position="85"/>
    </location>
</feature>
<evidence type="ECO:0000313" key="4">
    <source>
        <dbReference type="EMBL" id="TWT87948.1"/>
    </source>
</evidence>
<keyword evidence="4" id="KW-0378">Hydrolase</keyword>
<accession>A0A5C5ZL77</accession>
<dbReference type="Proteomes" id="UP000316213">
    <property type="component" value="Unassembled WGS sequence"/>
</dbReference>
<feature type="region of interest" description="Disordered" evidence="1">
    <location>
        <begin position="273"/>
        <end position="301"/>
    </location>
</feature>
<dbReference type="SMART" id="SM00228">
    <property type="entry name" value="PDZ"/>
    <property type="match status" value="1"/>
</dbReference>
<feature type="chain" id="PRO_5022886985" evidence="2">
    <location>
        <begin position="30"/>
        <end position="428"/>
    </location>
</feature>
<dbReference type="PROSITE" id="PS50106">
    <property type="entry name" value="PDZ"/>
    <property type="match status" value="1"/>
</dbReference>
<dbReference type="InterPro" id="IPR001478">
    <property type="entry name" value="PDZ"/>
</dbReference>
<feature type="compositionally biased region" description="Low complexity" evidence="1">
    <location>
        <begin position="138"/>
        <end position="196"/>
    </location>
</feature>
<feature type="compositionally biased region" description="Polar residues" evidence="1">
    <location>
        <begin position="108"/>
        <end position="121"/>
    </location>
</feature>
<dbReference type="AlphaFoldDB" id="A0A5C5ZL77"/>
<dbReference type="InterPro" id="IPR036034">
    <property type="entry name" value="PDZ_sf"/>
</dbReference>
<feature type="compositionally biased region" description="Low complexity" evidence="1">
    <location>
        <begin position="363"/>
        <end position="383"/>
    </location>
</feature>
<dbReference type="SUPFAM" id="SSF50156">
    <property type="entry name" value="PDZ domain-like"/>
    <property type="match status" value="1"/>
</dbReference>
<feature type="region of interest" description="Disordered" evidence="1">
    <location>
        <begin position="320"/>
        <end position="428"/>
    </location>
</feature>
<dbReference type="Gene3D" id="2.30.42.10">
    <property type="match status" value="1"/>
</dbReference>
<evidence type="ECO:0000256" key="2">
    <source>
        <dbReference type="SAM" id="SignalP"/>
    </source>
</evidence>
<protein>
    <submittedName>
        <fullName evidence="4">Serine endoprotease</fullName>
    </submittedName>
</protein>
<feature type="region of interest" description="Disordered" evidence="1">
    <location>
        <begin position="108"/>
        <end position="199"/>
    </location>
</feature>
<dbReference type="EMBL" id="SJPM01000023">
    <property type="protein sequence ID" value="TWT87948.1"/>
    <property type="molecule type" value="Genomic_DNA"/>
</dbReference>
<evidence type="ECO:0000256" key="1">
    <source>
        <dbReference type="SAM" id="MobiDB-lite"/>
    </source>
</evidence>
<keyword evidence="5" id="KW-1185">Reference proteome</keyword>
<proteinExistence type="predicted"/>
<reference evidence="4 5" key="1">
    <citation type="submission" date="2019-02" db="EMBL/GenBank/DDBJ databases">
        <title>Deep-cultivation of Planctomycetes and their phenomic and genomic characterization uncovers novel biology.</title>
        <authorList>
            <person name="Wiegand S."/>
            <person name="Jogler M."/>
            <person name="Boedeker C."/>
            <person name="Pinto D."/>
            <person name="Vollmers J."/>
            <person name="Rivas-Marin E."/>
            <person name="Kohn T."/>
            <person name="Peeters S.H."/>
            <person name="Heuer A."/>
            <person name="Rast P."/>
            <person name="Oberbeckmann S."/>
            <person name="Bunk B."/>
            <person name="Jeske O."/>
            <person name="Meyerdierks A."/>
            <person name="Storesund J.E."/>
            <person name="Kallscheuer N."/>
            <person name="Luecker S."/>
            <person name="Lage O.M."/>
            <person name="Pohl T."/>
            <person name="Merkel B.J."/>
            <person name="Hornburger P."/>
            <person name="Mueller R.-W."/>
            <person name="Bruemmer F."/>
            <person name="Labrenz M."/>
            <person name="Spormann A.M."/>
            <person name="Op Den Camp H."/>
            <person name="Overmann J."/>
            <person name="Amann R."/>
            <person name="Jetten M.S.M."/>
            <person name="Mascher T."/>
            <person name="Medema M.H."/>
            <person name="Devos D.P."/>
            <person name="Kaster A.-K."/>
            <person name="Ovreas L."/>
            <person name="Rohde M."/>
            <person name="Galperin M.Y."/>
            <person name="Jogler C."/>
        </authorList>
    </citation>
    <scope>NUCLEOTIDE SEQUENCE [LARGE SCALE GENOMIC DNA]</scope>
    <source>
        <strain evidence="4 5">Pla100</strain>
    </source>
</reference>
<feature type="compositionally biased region" description="Polar residues" evidence="1">
    <location>
        <begin position="323"/>
        <end position="362"/>
    </location>
</feature>
<gene>
    <name evidence="4" type="ORF">Pla100_58000</name>
</gene>
<comment type="caution">
    <text evidence="4">The sequence shown here is derived from an EMBL/GenBank/DDBJ whole genome shotgun (WGS) entry which is preliminary data.</text>
</comment>
<feature type="region of interest" description="Disordered" evidence="1">
    <location>
        <begin position="28"/>
        <end position="86"/>
    </location>
</feature>
<feature type="signal peptide" evidence="2">
    <location>
        <begin position="1"/>
        <end position="29"/>
    </location>
</feature>
<evidence type="ECO:0000313" key="5">
    <source>
        <dbReference type="Proteomes" id="UP000316213"/>
    </source>
</evidence>
<dbReference type="Pfam" id="PF13180">
    <property type="entry name" value="PDZ_2"/>
    <property type="match status" value="1"/>
</dbReference>
<evidence type="ECO:0000259" key="3">
    <source>
        <dbReference type="PROSITE" id="PS50106"/>
    </source>
</evidence>
<dbReference type="RefSeq" id="WP_197168294.1">
    <property type="nucleotide sequence ID" value="NZ_SJPM01000023.1"/>
</dbReference>
<name>A0A5C5ZL77_9BACT</name>
<feature type="compositionally biased region" description="Low complexity" evidence="1">
    <location>
        <begin position="408"/>
        <end position="428"/>
    </location>
</feature>
<sequence precursor="true">MNKTTFRTFRRIAVATALTTAMTGASVSAQDSVRDRLSPGNGADWAGEIHAGPNEYDQSVDRNRYDNEYYGYGNNSGYQQRSASPSYYRDGRTGRYFYLDDNNRAVFDQSNSQITGRSTISPGRVEPQRGQFQSNQFSGNPGQWQSSQGQPQYNQGQPQYNQGQPQYNQSQPQYSQGQPQSWNEGNQGNQGQNNQGPLLGVALEDTDQGIRVVNVARNSAAQQAGIQPGDVIVEFNGNAYSDLSAGTFTSKVGQMNPGDQLTLVVKRNGQDRQLKATLGGQPSNKRYQSAKSPMQDESPQAIKQRLEELRTKVDRLEQKLDEMTQSNPTNTSDASAQAGENKSNQPSEESSTTNQSEADPNDSSSSAKSSSAKSSSAKSSSAKNEADNGEGAPDQQPPTPNGQPPAPNGGSDQSGSNENDSNQNDSNS</sequence>
<feature type="compositionally biased region" description="Polar residues" evidence="1">
    <location>
        <begin position="280"/>
        <end position="298"/>
    </location>
</feature>
<keyword evidence="2" id="KW-0732">Signal</keyword>
<organism evidence="4 5">
    <name type="scientific">Neorhodopirellula pilleata</name>
    <dbReference type="NCBI Taxonomy" id="2714738"/>
    <lineage>
        <taxon>Bacteria</taxon>
        <taxon>Pseudomonadati</taxon>
        <taxon>Planctomycetota</taxon>
        <taxon>Planctomycetia</taxon>
        <taxon>Pirellulales</taxon>
        <taxon>Pirellulaceae</taxon>
        <taxon>Neorhodopirellula</taxon>
    </lineage>
</organism>
<feature type="domain" description="PDZ" evidence="3">
    <location>
        <begin position="192"/>
        <end position="244"/>
    </location>
</feature>